<protein>
    <submittedName>
        <fullName evidence="2">YibE/F family protein</fullName>
    </submittedName>
</protein>
<evidence type="ECO:0000256" key="1">
    <source>
        <dbReference type="SAM" id="Phobius"/>
    </source>
</evidence>
<evidence type="ECO:0000313" key="3">
    <source>
        <dbReference type="Proteomes" id="UP000033115"/>
    </source>
</evidence>
<dbReference type="KEGG" id="csq:CSCA_0200"/>
<accession>A0A0E3M7P8</accession>
<dbReference type="PANTHER" id="PTHR41771">
    <property type="entry name" value="MEMBRANE PROTEIN-RELATED"/>
    <property type="match status" value="1"/>
</dbReference>
<feature type="transmembrane region" description="Helical" evidence="1">
    <location>
        <begin position="346"/>
        <end position="367"/>
    </location>
</feature>
<dbReference type="InterPro" id="IPR012507">
    <property type="entry name" value="YibE_F"/>
</dbReference>
<evidence type="ECO:0000313" key="2">
    <source>
        <dbReference type="EMBL" id="AKA67325.1"/>
    </source>
</evidence>
<feature type="transmembrane region" description="Helical" evidence="1">
    <location>
        <begin position="156"/>
        <end position="174"/>
    </location>
</feature>
<gene>
    <name evidence="2" type="ORF">CSCA_0200</name>
</gene>
<feature type="transmembrane region" description="Helical" evidence="1">
    <location>
        <begin position="180"/>
        <end position="201"/>
    </location>
</feature>
<dbReference type="HOGENOM" id="CLU_028166_1_1_9"/>
<dbReference type="EMBL" id="CP009933">
    <property type="protein sequence ID" value="AKA67325.1"/>
    <property type="molecule type" value="Genomic_DNA"/>
</dbReference>
<feature type="transmembrane region" description="Helical" evidence="1">
    <location>
        <begin position="208"/>
        <end position="229"/>
    </location>
</feature>
<keyword evidence="1" id="KW-1133">Transmembrane helix</keyword>
<feature type="transmembrane region" description="Helical" evidence="1">
    <location>
        <begin position="249"/>
        <end position="270"/>
    </location>
</feature>
<feature type="transmembrane region" description="Helical" evidence="1">
    <location>
        <begin position="132"/>
        <end position="149"/>
    </location>
</feature>
<feature type="transmembrane region" description="Helical" evidence="1">
    <location>
        <begin position="12"/>
        <end position="32"/>
    </location>
</feature>
<keyword evidence="1" id="KW-0812">Transmembrane</keyword>
<proteinExistence type="predicted"/>
<feature type="transmembrane region" description="Helical" evidence="1">
    <location>
        <begin position="308"/>
        <end position="334"/>
    </location>
</feature>
<dbReference type="AlphaFoldDB" id="A0A0E3M7P8"/>
<sequence>MEKILSLLKKNKFTSIVAISLILICGIIYCFISNNENYYDKTIAKIIYIKETPSKVTNMNGDIEQIKKQQIKSIIMNGNFKGQEIELENSSSYSEVNNLNLKVSDEVFISTQQDTNNKIISGKILNLKRDKYVVYITSIFIFLILLVGGFKGFRSLASVIINIIIFCIIIKLFIHGYNLIVISIIASLLFVILSISIVCGINKKTLSAVLGTISGTLLSMLIAVFVIQLNHWNGIKFEEMEFLTHPPEQIFYIEILIGTLGSIMDIAISISSSIKELCYKNPNIESKVLINSGKEIGKDIMGTMTNTLVFAYISGSIPLILLLLKNGFSIFYIISINLSLEFVRALTGSIGIILSIPITIYISVILFKNHKIGVF</sequence>
<dbReference type="Pfam" id="PF07907">
    <property type="entry name" value="YibE_F"/>
    <property type="match status" value="1"/>
</dbReference>
<organism evidence="2 3">
    <name type="scientific">Clostridium scatologenes</name>
    <dbReference type="NCBI Taxonomy" id="1548"/>
    <lineage>
        <taxon>Bacteria</taxon>
        <taxon>Bacillati</taxon>
        <taxon>Bacillota</taxon>
        <taxon>Clostridia</taxon>
        <taxon>Eubacteriales</taxon>
        <taxon>Clostridiaceae</taxon>
        <taxon>Clostridium</taxon>
    </lineage>
</organism>
<dbReference type="STRING" id="1548.CSCA_0200"/>
<dbReference type="RefSeq" id="WP_029163386.1">
    <property type="nucleotide sequence ID" value="NZ_CP009933.1"/>
</dbReference>
<reference evidence="2 3" key="1">
    <citation type="journal article" date="2015" name="J. Biotechnol.">
        <title>Complete genome sequence of a malodorant-producing acetogen, Clostridium scatologenes ATCC 25775(T).</title>
        <authorList>
            <person name="Zhu Z."/>
            <person name="Guo T."/>
            <person name="Zheng H."/>
            <person name="Song T."/>
            <person name="Ouyang P."/>
            <person name="Xie J."/>
        </authorList>
    </citation>
    <scope>NUCLEOTIDE SEQUENCE [LARGE SCALE GENOMIC DNA]</scope>
    <source>
        <strain evidence="2 3">ATCC 25775</strain>
    </source>
</reference>
<dbReference type="PANTHER" id="PTHR41771:SF1">
    <property type="entry name" value="MEMBRANE PROTEIN"/>
    <property type="match status" value="1"/>
</dbReference>
<keyword evidence="3" id="KW-1185">Reference proteome</keyword>
<keyword evidence="1" id="KW-0472">Membrane</keyword>
<name>A0A0E3M7P8_CLOSL</name>
<dbReference type="Proteomes" id="UP000033115">
    <property type="component" value="Chromosome"/>
</dbReference>